<evidence type="ECO:0000313" key="1">
    <source>
        <dbReference type="EMBL" id="MBW0502054.1"/>
    </source>
</evidence>
<comment type="caution">
    <text evidence="1">The sequence shown here is derived from an EMBL/GenBank/DDBJ whole genome shotgun (WGS) entry which is preliminary data.</text>
</comment>
<dbReference type="SUPFAM" id="SSF56672">
    <property type="entry name" value="DNA/RNA polymerases"/>
    <property type="match status" value="1"/>
</dbReference>
<dbReference type="EMBL" id="AVOT02016631">
    <property type="protein sequence ID" value="MBW0502054.1"/>
    <property type="molecule type" value="Genomic_DNA"/>
</dbReference>
<dbReference type="AlphaFoldDB" id="A0A9Q3DET1"/>
<keyword evidence="2" id="KW-1185">Reference proteome</keyword>
<gene>
    <name evidence="1" type="ORF">O181_041769</name>
</gene>
<dbReference type="Gene3D" id="3.10.10.10">
    <property type="entry name" value="HIV Type 1 Reverse Transcriptase, subunit A, domain 1"/>
    <property type="match status" value="1"/>
</dbReference>
<evidence type="ECO:0000313" key="2">
    <source>
        <dbReference type="Proteomes" id="UP000765509"/>
    </source>
</evidence>
<sequence length="121" mass="14302">MWQGLINVSYRYRNCFVPNNEPLGSIKGYEAVIPLNVDRPYPPVLRRPAYPARLREKEALENHFKELIRLGVLRKVGHNEEVEVTNPVIISWNNDKFRIFGDFRELNTYKVPHRYPVPRIS</sequence>
<accession>A0A9Q3DET1</accession>
<proteinExistence type="predicted"/>
<name>A0A9Q3DET1_9BASI</name>
<protein>
    <submittedName>
        <fullName evidence="1">Uncharacterized protein</fullName>
    </submittedName>
</protein>
<reference evidence="1" key="1">
    <citation type="submission" date="2021-03" db="EMBL/GenBank/DDBJ databases">
        <title>Draft genome sequence of rust myrtle Austropuccinia psidii MF-1, a brazilian biotype.</title>
        <authorList>
            <person name="Quecine M.C."/>
            <person name="Pachon D.M.R."/>
            <person name="Bonatelli M.L."/>
            <person name="Correr F.H."/>
            <person name="Franceschini L.M."/>
            <person name="Leite T.F."/>
            <person name="Margarido G.R.A."/>
            <person name="Almeida C.A."/>
            <person name="Ferrarezi J.A."/>
            <person name="Labate C.A."/>
        </authorList>
    </citation>
    <scope>NUCLEOTIDE SEQUENCE</scope>
    <source>
        <strain evidence="1">MF-1</strain>
    </source>
</reference>
<dbReference type="Proteomes" id="UP000765509">
    <property type="component" value="Unassembled WGS sequence"/>
</dbReference>
<dbReference type="InterPro" id="IPR043502">
    <property type="entry name" value="DNA/RNA_pol_sf"/>
</dbReference>
<organism evidence="1 2">
    <name type="scientific">Austropuccinia psidii MF-1</name>
    <dbReference type="NCBI Taxonomy" id="1389203"/>
    <lineage>
        <taxon>Eukaryota</taxon>
        <taxon>Fungi</taxon>
        <taxon>Dikarya</taxon>
        <taxon>Basidiomycota</taxon>
        <taxon>Pucciniomycotina</taxon>
        <taxon>Pucciniomycetes</taxon>
        <taxon>Pucciniales</taxon>
        <taxon>Sphaerophragmiaceae</taxon>
        <taxon>Austropuccinia</taxon>
    </lineage>
</organism>